<dbReference type="PANTHER" id="PTHR42697:SF1">
    <property type="entry name" value="ENDONUCLEASE 8"/>
    <property type="match status" value="1"/>
</dbReference>
<reference evidence="17 18" key="1">
    <citation type="submission" date="2018-08" db="EMBL/GenBank/DDBJ databases">
        <title>Microbacterium lemovicicum sp. nov., a bacterium isolated from a natural uranium-rich soil.</title>
        <authorList>
            <person name="ORTET P."/>
        </authorList>
    </citation>
    <scope>NUCLEOTIDE SEQUENCE [LARGE SCALE GENOMIC DNA]</scope>
    <source>
        <strain evidence="17 18">Viu22</strain>
    </source>
</reference>
<keyword evidence="17" id="KW-0540">Nuclease</keyword>
<evidence type="ECO:0000256" key="3">
    <source>
        <dbReference type="ARBA" id="ARBA00022723"/>
    </source>
</evidence>
<keyword evidence="3" id="KW-0479">Metal-binding</keyword>
<dbReference type="InterPro" id="IPR012319">
    <property type="entry name" value="FPG_cat"/>
</dbReference>
<proteinExistence type="inferred from homology"/>
<evidence type="ECO:0000256" key="12">
    <source>
        <dbReference type="ARBA" id="ARBA00023295"/>
    </source>
</evidence>
<dbReference type="EMBL" id="CP031423">
    <property type="protein sequence ID" value="AZS38041.1"/>
    <property type="molecule type" value="Genomic_DNA"/>
</dbReference>
<dbReference type="SUPFAM" id="SSF57716">
    <property type="entry name" value="Glucocorticoid receptor-like (DNA-binding domain)"/>
    <property type="match status" value="1"/>
</dbReference>
<evidence type="ECO:0000256" key="7">
    <source>
        <dbReference type="ARBA" id="ARBA00022833"/>
    </source>
</evidence>
<keyword evidence="11" id="KW-0511">Multifunctional enzyme</keyword>
<name>A0A3Q9IZZ4_9MICO</name>
<protein>
    <recommendedName>
        <fullName evidence="2">DNA-(apurinic or apyrimidinic site) lyase</fullName>
        <ecNumber evidence="2">4.2.99.18</ecNumber>
    </recommendedName>
</protein>
<organism evidence="17 18">
    <name type="scientific">Microbacterium lemovicicum</name>
    <dbReference type="NCBI Taxonomy" id="1072463"/>
    <lineage>
        <taxon>Bacteria</taxon>
        <taxon>Bacillati</taxon>
        <taxon>Actinomycetota</taxon>
        <taxon>Actinomycetes</taxon>
        <taxon>Micrococcales</taxon>
        <taxon>Microbacteriaceae</taxon>
        <taxon>Microbacterium</taxon>
    </lineage>
</organism>
<dbReference type="GO" id="GO:0000703">
    <property type="term" value="F:oxidized pyrimidine nucleobase lesion DNA N-glycosylase activity"/>
    <property type="evidence" value="ECO:0007669"/>
    <property type="project" value="TreeGrafter"/>
</dbReference>
<dbReference type="OrthoDB" id="9800855at2"/>
<dbReference type="PROSITE" id="PS51068">
    <property type="entry name" value="FPG_CAT"/>
    <property type="match status" value="1"/>
</dbReference>
<evidence type="ECO:0000256" key="4">
    <source>
        <dbReference type="ARBA" id="ARBA00022763"/>
    </source>
</evidence>
<dbReference type="SMART" id="SM01232">
    <property type="entry name" value="H2TH"/>
    <property type="match status" value="1"/>
</dbReference>
<dbReference type="InterPro" id="IPR000214">
    <property type="entry name" value="Znf_DNA_glyclase/AP_lyase"/>
</dbReference>
<dbReference type="Proteomes" id="UP000276888">
    <property type="component" value="Chromosome"/>
</dbReference>
<dbReference type="Gene3D" id="1.10.8.50">
    <property type="match status" value="1"/>
</dbReference>
<sequence length="320" mass="34585">MPEGDSVYLLAARLRAVGDGRRVVDGELRSGPSAGAPLAGRKILEMVTHGKNLLMRFDDGVTLHTHLRMQGSWSITGTGKTLPRAMHDKVRVRMRLDDGRTMWGLDLPVVETVPTSHEDQVIGHLGPDPLRDDWDAAEAVGRLRREPARPLVSALLDQRNMAGLGNLWVNELAFLRGVSPFQPIGDVELEPLVALAARSLRVSATVPGMYQVTTGRSQKGESHWVAGRAHRPCLRCRTTILVRAEQPNDPDHRRTWWCPSCQPARASTAARPGAVTAARSGADAAAPPGAAVAAPSGVGALEAHTPTPDTRATEPTRRER</sequence>
<feature type="domain" description="Formamidopyrimidine-DNA glycosylase catalytic" evidence="16">
    <location>
        <begin position="2"/>
        <end position="103"/>
    </location>
</feature>
<dbReference type="GO" id="GO:0008270">
    <property type="term" value="F:zinc ion binding"/>
    <property type="evidence" value="ECO:0007669"/>
    <property type="project" value="UniProtKB-KW"/>
</dbReference>
<keyword evidence="8" id="KW-0238">DNA-binding</keyword>
<evidence type="ECO:0000313" key="17">
    <source>
        <dbReference type="EMBL" id="AZS38041.1"/>
    </source>
</evidence>
<dbReference type="InterPro" id="IPR035937">
    <property type="entry name" value="FPG_N"/>
</dbReference>
<evidence type="ECO:0000256" key="13">
    <source>
        <dbReference type="PROSITE-ProRule" id="PRU00391"/>
    </source>
</evidence>
<dbReference type="GO" id="GO:0006284">
    <property type="term" value="P:base-excision repair"/>
    <property type="evidence" value="ECO:0007669"/>
    <property type="project" value="InterPro"/>
</dbReference>
<keyword evidence="6 17" id="KW-0378">Hydrolase</keyword>
<evidence type="ECO:0000256" key="5">
    <source>
        <dbReference type="ARBA" id="ARBA00022771"/>
    </source>
</evidence>
<dbReference type="RefSeq" id="WP_127096519.1">
    <property type="nucleotide sequence ID" value="NZ_CP031423.1"/>
</dbReference>
<evidence type="ECO:0000256" key="8">
    <source>
        <dbReference type="ARBA" id="ARBA00023125"/>
    </source>
</evidence>
<evidence type="ECO:0000313" key="18">
    <source>
        <dbReference type="Proteomes" id="UP000276888"/>
    </source>
</evidence>
<evidence type="ECO:0000259" key="16">
    <source>
        <dbReference type="PROSITE" id="PS51068"/>
    </source>
</evidence>
<dbReference type="SUPFAM" id="SSF46946">
    <property type="entry name" value="S13-like H2TH domain"/>
    <property type="match status" value="1"/>
</dbReference>
<feature type="domain" description="FPG-type" evidence="15">
    <location>
        <begin position="224"/>
        <end position="263"/>
    </location>
</feature>
<feature type="region of interest" description="Disordered" evidence="14">
    <location>
        <begin position="272"/>
        <end position="320"/>
    </location>
</feature>
<dbReference type="GO" id="GO:0140078">
    <property type="term" value="F:class I DNA-(apurinic or apyrimidinic site) endonuclease activity"/>
    <property type="evidence" value="ECO:0007669"/>
    <property type="project" value="UniProtKB-EC"/>
</dbReference>
<dbReference type="Gene3D" id="3.20.190.10">
    <property type="entry name" value="MutM-like, N-terminal"/>
    <property type="match status" value="1"/>
</dbReference>
<dbReference type="KEGG" id="mlv:CVS47_02691"/>
<evidence type="ECO:0000256" key="10">
    <source>
        <dbReference type="ARBA" id="ARBA00023239"/>
    </source>
</evidence>
<evidence type="ECO:0000256" key="11">
    <source>
        <dbReference type="ARBA" id="ARBA00023268"/>
    </source>
</evidence>
<dbReference type="GO" id="GO:0003684">
    <property type="term" value="F:damaged DNA binding"/>
    <property type="evidence" value="ECO:0007669"/>
    <property type="project" value="InterPro"/>
</dbReference>
<evidence type="ECO:0000256" key="6">
    <source>
        <dbReference type="ARBA" id="ARBA00022801"/>
    </source>
</evidence>
<feature type="compositionally biased region" description="Low complexity" evidence="14">
    <location>
        <begin position="273"/>
        <end position="300"/>
    </location>
</feature>
<keyword evidence="9" id="KW-0234">DNA repair</keyword>
<dbReference type="PANTHER" id="PTHR42697">
    <property type="entry name" value="ENDONUCLEASE 8"/>
    <property type="match status" value="1"/>
</dbReference>
<evidence type="ECO:0000259" key="15">
    <source>
        <dbReference type="PROSITE" id="PS51066"/>
    </source>
</evidence>
<keyword evidence="18" id="KW-1185">Reference proteome</keyword>
<dbReference type="SMART" id="SM00898">
    <property type="entry name" value="Fapy_DNA_glyco"/>
    <property type="match status" value="1"/>
</dbReference>
<dbReference type="Pfam" id="PF01149">
    <property type="entry name" value="Fapy_DNA_glyco"/>
    <property type="match status" value="1"/>
</dbReference>
<dbReference type="AlphaFoldDB" id="A0A3Q9IZZ4"/>
<evidence type="ECO:0000256" key="2">
    <source>
        <dbReference type="ARBA" id="ARBA00012720"/>
    </source>
</evidence>
<keyword evidence="4" id="KW-0227">DNA damage</keyword>
<evidence type="ECO:0000256" key="14">
    <source>
        <dbReference type="SAM" id="MobiDB-lite"/>
    </source>
</evidence>
<keyword evidence="12 17" id="KW-0326">Glycosidase</keyword>
<evidence type="ECO:0000256" key="9">
    <source>
        <dbReference type="ARBA" id="ARBA00023204"/>
    </source>
</evidence>
<gene>
    <name evidence="17" type="primary">nei1_3</name>
    <name evidence="17" type="ORF">CVS47_02691</name>
</gene>
<comment type="similarity">
    <text evidence="1">Belongs to the FPG family.</text>
</comment>
<dbReference type="Pfam" id="PF06831">
    <property type="entry name" value="H2TH"/>
    <property type="match status" value="1"/>
</dbReference>
<evidence type="ECO:0000256" key="1">
    <source>
        <dbReference type="ARBA" id="ARBA00009409"/>
    </source>
</evidence>
<dbReference type="EC" id="4.2.99.18" evidence="2"/>
<dbReference type="SUPFAM" id="SSF81624">
    <property type="entry name" value="N-terminal domain of MutM-like DNA repair proteins"/>
    <property type="match status" value="1"/>
</dbReference>
<keyword evidence="17" id="KW-0255">Endonuclease</keyword>
<dbReference type="InterPro" id="IPR010979">
    <property type="entry name" value="Ribosomal_uS13-like_H2TH"/>
</dbReference>
<accession>A0A3Q9IZZ4</accession>
<keyword evidence="5 13" id="KW-0863">Zinc-finger</keyword>
<dbReference type="InterPro" id="IPR015886">
    <property type="entry name" value="H2TH_FPG"/>
</dbReference>
<feature type="compositionally biased region" description="Basic and acidic residues" evidence="14">
    <location>
        <begin position="311"/>
        <end position="320"/>
    </location>
</feature>
<keyword evidence="10" id="KW-0456">Lyase</keyword>
<dbReference type="PROSITE" id="PS51066">
    <property type="entry name" value="ZF_FPG_2"/>
    <property type="match status" value="1"/>
</dbReference>
<keyword evidence="7" id="KW-0862">Zinc</keyword>